<evidence type="ECO:0000313" key="5">
    <source>
        <dbReference type="EMBL" id="KAH0808679.1"/>
    </source>
</evidence>
<feature type="repeat" description="ANK" evidence="3">
    <location>
        <begin position="666"/>
        <end position="698"/>
    </location>
</feature>
<dbReference type="Gene3D" id="3.40.50.300">
    <property type="entry name" value="P-loop containing nucleotide triphosphate hydrolases"/>
    <property type="match status" value="1"/>
</dbReference>
<name>A0A8J6H5K3_TENMO</name>
<dbReference type="Pfam" id="PF12796">
    <property type="entry name" value="Ank_2"/>
    <property type="match status" value="4"/>
</dbReference>
<reference evidence="5" key="1">
    <citation type="journal article" date="2020" name="J Insects Food Feed">
        <title>The yellow mealworm (Tenebrio molitor) genome: a resource for the emerging insects as food and feed industry.</title>
        <authorList>
            <person name="Eriksson T."/>
            <person name="Andere A."/>
            <person name="Kelstrup H."/>
            <person name="Emery V."/>
            <person name="Picard C."/>
        </authorList>
    </citation>
    <scope>NUCLEOTIDE SEQUENCE</scope>
    <source>
        <strain evidence="5">Stoneville</strain>
        <tissue evidence="5">Whole head</tissue>
    </source>
</reference>
<feature type="region of interest" description="Disordered" evidence="4">
    <location>
        <begin position="1"/>
        <end position="20"/>
    </location>
</feature>
<evidence type="ECO:0000313" key="6">
    <source>
        <dbReference type="Proteomes" id="UP000719412"/>
    </source>
</evidence>
<dbReference type="AlphaFoldDB" id="A0A8J6H5K3"/>
<feature type="repeat" description="ANK" evidence="3">
    <location>
        <begin position="567"/>
        <end position="599"/>
    </location>
</feature>
<feature type="repeat" description="ANK" evidence="3">
    <location>
        <begin position="501"/>
        <end position="533"/>
    </location>
</feature>
<keyword evidence="2 3" id="KW-0040">ANK repeat</keyword>
<keyword evidence="1" id="KW-0677">Repeat</keyword>
<evidence type="ECO:0008006" key="7">
    <source>
        <dbReference type="Google" id="ProtNLM"/>
    </source>
</evidence>
<dbReference type="PANTHER" id="PTHR24189:SF50">
    <property type="entry name" value="ANKYRIN REPEAT AND SOCS BOX PROTEIN 2"/>
    <property type="match status" value="1"/>
</dbReference>
<dbReference type="PROSITE" id="PS50297">
    <property type="entry name" value="ANK_REP_REGION"/>
    <property type="match status" value="11"/>
</dbReference>
<feature type="repeat" description="ANK" evidence="3">
    <location>
        <begin position="831"/>
        <end position="863"/>
    </location>
</feature>
<evidence type="ECO:0000256" key="4">
    <source>
        <dbReference type="SAM" id="MobiDB-lite"/>
    </source>
</evidence>
<feature type="repeat" description="ANK" evidence="3">
    <location>
        <begin position="633"/>
        <end position="665"/>
    </location>
</feature>
<dbReference type="Proteomes" id="UP000719412">
    <property type="component" value="Unassembled WGS sequence"/>
</dbReference>
<sequence>MCNQEDKENTGGKESRLQEPCEFPESANILSSTSVYINKEFSKPTTSMCNQEDKETAGYQNVDNANVAASFIPAARKADYKRFMSFQKVPPQLVFNFCLHKNYYNRPINILCADPGMGKSTMLKKLRKECDSKFWITAIDLKTHNEFLKTKHDIDDLLNYLLGGNQVNFSDQIRNIFRSKKKVVFFFDGLDEIETQYTDNVLNYVKELSAKGYHIWLSSRKNLKDKLKDHFGEFIMDMEEVNEVQQKSYITNRLETTYEYEEIKNLINKIFNSTDIINNCQVLGIPLQLYIITQTFLDDRELYDNITENIFVLTKMYNLFFRGKFKHNRDKEQSNNPHLDLTDMEDCLEKYELLAVHSMFDDNVFQKLNVDMRRTRRFLHEFKTNKDILGIVTKVNTEGKAEFEHYTYGEYFAAYFFANNFDKARIIQKELFSNRYKNLMMIFNVILAEESPIHLALIYQNMDQFAKHVKNKNMYDKGGRNPLHIVACSNKGFDVNYTNKEGLTALHLAVKHKKRYAVKLLIEKGASVNFVTVGNQTPLHLAVSNRDTEITKLLIQNGASINAATSLNQTPLYLAIENGDVITAKLLIERGAFINAVTSGNVTPLHLVVANGNVEIAKLLINKGASIDAVTRNNKTPLHWAAYNKKIEAAEFLIKKGASVNATTKDNETPLHLAVMDGDVDMVKLLIKKGAFVNVATNDNETPLHLAVNNENTEIVELLIGKGACVNAVTHRSETALHYAACNGNLYVVELLIEHGAWVDAITKSKKTPLHFAAYNGNMKTAKLLIEKGASVDAVTNSHKTPLHWAAYSGKTETAELLIKKGASVNAVTSDNKTPLHFAIDNGNVETATLLIERGASVDAETNGDLAKIKINHGKNPL</sequence>
<accession>A0A8J6H5K3</accession>
<keyword evidence="6" id="KW-1185">Reference proteome</keyword>
<dbReference type="PRINTS" id="PR01415">
    <property type="entry name" value="ANKYRIN"/>
</dbReference>
<feature type="repeat" description="ANK" evidence="3">
    <location>
        <begin position="732"/>
        <end position="764"/>
    </location>
</feature>
<evidence type="ECO:0000256" key="1">
    <source>
        <dbReference type="ARBA" id="ARBA00022737"/>
    </source>
</evidence>
<feature type="repeat" description="ANK" evidence="3">
    <location>
        <begin position="534"/>
        <end position="566"/>
    </location>
</feature>
<dbReference type="PROSITE" id="PS50088">
    <property type="entry name" value="ANK_REPEAT"/>
    <property type="match status" value="11"/>
</dbReference>
<dbReference type="SMART" id="SM00248">
    <property type="entry name" value="ANK"/>
    <property type="match status" value="11"/>
</dbReference>
<dbReference type="Gene3D" id="1.25.40.20">
    <property type="entry name" value="Ankyrin repeat-containing domain"/>
    <property type="match status" value="5"/>
</dbReference>
<evidence type="ECO:0000256" key="2">
    <source>
        <dbReference type="ARBA" id="ARBA00023043"/>
    </source>
</evidence>
<evidence type="ECO:0000256" key="3">
    <source>
        <dbReference type="PROSITE-ProRule" id="PRU00023"/>
    </source>
</evidence>
<feature type="repeat" description="ANK" evidence="3">
    <location>
        <begin position="699"/>
        <end position="731"/>
    </location>
</feature>
<feature type="compositionally biased region" description="Basic and acidic residues" evidence="4">
    <location>
        <begin position="1"/>
        <end position="19"/>
    </location>
</feature>
<dbReference type="InterPro" id="IPR036770">
    <property type="entry name" value="Ankyrin_rpt-contain_sf"/>
</dbReference>
<dbReference type="InterPro" id="IPR002110">
    <property type="entry name" value="Ankyrin_rpt"/>
</dbReference>
<dbReference type="SUPFAM" id="SSF48403">
    <property type="entry name" value="Ankyrin repeat"/>
    <property type="match status" value="2"/>
</dbReference>
<dbReference type="SUPFAM" id="SSF52540">
    <property type="entry name" value="P-loop containing nucleoside triphosphate hydrolases"/>
    <property type="match status" value="1"/>
</dbReference>
<proteinExistence type="predicted"/>
<comment type="caution">
    <text evidence="5">The sequence shown here is derived from an EMBL/GenBank/DDBJ whole genome shotgun (WGS) entry which is preliminary data.</text>
</comment>
<dbReference type="Pfam" id="PF00023">
    <property type="entry name" value="Ank"/>
    <property type="match status" value="2"/>
</dbReference>
<feature type="repeat" description="ANK" evidence="3">
    <location>
        <begin position="600"/>
        <end position="632"/>
    </location>
</feature>
<organism evidence="5 6">
    <name type="scientific">Tenebrio molitor</name>
    <name type="common">Yellow mealworm beetle</name>
    <dbReference type="NCBI Taxonomy" id="7067"/>
    <lineage>
        <taxon>Eukaryota</taxon>
        <taxon>Metazoa</taxon>
        <taxon>Ecdysozoa</taxon>
        <taxon>Arthropoda</taxon>
        <taxon>Hexapoda</taxon>
        <taxon>Insecta</taxon>
        <taxon>Pterygota</taxon>
        <taxon>Neoptera</taxon>
        <taxon>Endopterygota</taxon>
        <taxon>Coleoptera</taxon>
        <taxon>Polyphaga</taxon>
        <taxon>Cucujiformia</taxon>
        <taxon>Tenebrionidae</taxon>
        <taxon>Tenebrio</taxon>
    </lineage>
</organism>
<feature type="repeat" description="ANK" evidence="3">
    <location>
        <begin position="798"/>
        <end position="830"/>
    </location>
</feature>
<gene>
    <name evidence="5" type="ORF">GEV33_014110</name>
</gene>
<reference evidence="5" key="2">
    <citation type="submission" date="2021-08" db="EMBL/GenBank/DDBJ databases">
        <authorList>
            <person name="Eriksson T."/>
        </authorList>
    </citation>
    <scope>NUCLEOTIDE SEQUENCE</scope>
    <source>
        <strain evidence="5">Stoneville</strain>
        <tissue evidence="5">Whole head</tissue>
    </source>
</reference>
<protein>
    <recommendedName>
        <fullName evidence="7">Ankyrin repeat protein</fullName>
    </recommendedName>
</protein>
<dbReference type="EMBL" id="JABDTM020028602">
    <property type="protein sequence ID" value="KAH0808679.1"/>
    <property type="molecule type" value="Genomic_DNA"/>
</dbReference>
<feature type="repeat" description="ANK" evidence="3">
    <location>
        <begin position="765"/>
        <end position="797"/>
    </location>
</feature>
<dbReference type="InterPro" id="IPR050745">
    <property type="entry name" value="Multifunctional_regulatory"/>
</dbReference>
<dbReference type="PANTHER" id="PTHR24189">
    <property type="entry name" value="MYOTROPHIN"/>
    <property type="match status" value="1"/>
</dbReference>
<dbReference type="InterPro" id="IPR027417">
    <property type="entry name" value="P-loop_NTPase"/>
</dbReference>